<accession>A0A4R9LUP7</accession>
<keyword evidence="2" id="KW-1185">Reference proteome</keyword>
<proteinExistence type="predicted"/>
<organism evidence="1 2">
    <name type="scientific">Leptospira ilyithenensis</name>
    <dbReference type="NCBI Taxonomy" id="2484901"/>
    <lineage>
        <taxon>Bacteria</taxon>
        <taxon>Pseudomonadati</taxon>
        <taxon>Spirochaetota</taxon>
        <taxon>Spirochaetia</taxon>
        <taxon>Leptospirales</taxon>
        <taxon>Leptospiraceae</taxon>
        <taxon>Leptospira</taxon>
    </lineage>
</organism>
<name>A0A4R9LUP7_9LEPT</name>
<dbReference type="AlphaFoldDB" id="A0A4R9LUP7"/>
<gene>
    <name evidence="1" type="ORF">EHS11_02120</name>
</gene>
<dbReference type="RefSeq" id="WP_135762774.1">
    <property type="nucleotide sequence ID" value="NZ_RQHV01000007.1"/>
</dbReference>
<evidence type="ECO:0000313" key="2">
    <source>
        <dbReference type="Proteomes" id="UP000298264"/>
    </source>
</evidence>
<dbReference type="Proteomes" id="UP000298264">
    <property type="component" value="Unassembled WGS sequence"/>
</dbReference>
<dbReference type="EMBL" id="RQHV01000007">
    <property type="protein sequence ID" value="TGN14296.1"/>
    <property type="molecule type" value="Genomic_DNA"/>
</dbReference>
<evidence type="ECO:0000313" key="1">
    <source>
        <dbReference type="EMBL" id="TGN14296.1"/>
    </source>
</evidence>
<comment type="caution">
    <text evidence="1">The sequence shown here is derived from an EMBL/GenBank/DDBJ whole genome shotgun (WGS) entry which is preliminary data.</text>
</comment>
<reference evidence="1" key="1">
    <citation type="journal article" date="2019" name="PLoS Negl. Trop. Dis.">
        <title>Revisiting the worldwide diversity of Leptospira species in the environment.</title>
        <authorList>
            <person name="Vincent A.T."/>
            <person name="Schiettekatte O."/>
            <person name="Bourhy P."/>
            <person name="Veyrier F.J."/>
            <person name="Picardeau M."/>
        </authorList>
    </citation>
    <scope>NUCLEOTIDE SEQUENCE [LARGE SCALE GENOMIC DNA]</scope>
    <source>
        <strain evidence="1">201400974</strain>
    </source>
</reference>
<dbReference type="OrthoDB" id="5470322at2"/>
<protein>
    <submittedName>
        <fullName evidence="1">Uncharacterized protein</fullName>
    </submittedName>
</protein>
<sequence length="238" mass="27497">MSLCHPNKGNVSCGACCGLFNLELDTGGYKKLLQDRTEEFHSNVNFSIRHSFPAYRQSREKLENGIPKKDEMTYNCPFLGYVNRDGKKIGCMIHPIFTGDPKSQNFSFYGASICQAYDCKNKEHELALLWEDLFVKIAEDSVQFSHLASDHILIYAIEKWMGFKNWNMEEGILRFQELILSLLHLRLKQIANFNPTSFEVRYNSFSEESSVYVFLRESLGEGFCDLEEEMKKAPERIA</sequence>